<dbReference type="Pfam" id="PF13676">
    <property type="entry name" value="TIR_2"/>
    <property type="match status" value="1"/>
</dbReference>
<feature type="domain" description="NB-ARC" evidence="1">
    <location>
        <begin position="536"/>
        <end position="671"/>
    </location>
</feature>
<dbReference type="Pfam" id="PF13424">
    <property type="entry name" value="TPR_12"/>
    <property type="match status" value="2"/>
</dbReference>
<evidence type="ECO:0000313" key="4">
    <source>
        <dbReference type="EMBL" id="MFC1443143.1"/>
    </source>
</evidence>
<dbReference type="EMBL" id="JBEUKS010000015">
    <property type="protein sequence ID" value="MFC1443143.1"/>
    <property type="molecule type" value="Genomic_DNA"/>
</dbReference>
<keyword evidence="5" id="KW-1185">Reference proteome</keyword>
<dbReference type="SUPFAM" id="SSF48452">
    <property type="entry name" value="TPR-like"/>
    <property type="match status" value="3"/>
</dbReference>
<dbReference type="InterPro" id="IPR035897">
    <property type="entry name" value="Toll_tir_struct_dom_sf"/>
</dbReference>
<dbReference type="InterPro" id="IPR056681">
    <property type="entry name" value="DUF7779"/>
</dbReference>
<dbReference type="InterPro" id="IPR002182">
    <property type="entry name" value="NB-ARC"/>
</dbReference>
<dbReference type="Pfam" id="PF00931">
    <property type="entry name" value="NB-ARC"/>
    <property type="match status" value="1"/>
</dbReference>
<dbReference type="InterPro" id="IPR000157">
    <property type="entry name" value="TIR_dom"/>
</dbReference>
<dbReference type="SUPFAM" id="SSF52200">
    <property type="entry name" value="Toll/Interleukin receptor TIR domain"/>
    <property type="match status" value="1"/>
</dbReference>
<dbReference type="Gene3D" id="1.25.40.10">
    <property type="entry name" value="Tetratricopeptide repeat domain"/>
    <property type="match status" value="2"/>
</dbReference>
<dbReference type="Pfam" id="PF13374">
    <property type="entry name" value="TPR_10"/>
    <property type="match status" value="2"/>
</dbReference>
<dbReference type="Gene3D" id="3.40.50.300">
    <property type="entry name" value="P-loop containing nucleotide triphosphate hydrolases"/>
    <property type="match status" value="2"/>
</dbReference>
<dbReference type="InterPro" id="IPR027417">
    <property type="entry name" value="P-loop_NTPase"/>
</dbReference>
<protein>
    <submittedName>
        <fullName evidence="4">FxSxx-COOH system tetratricopeptide repeat protein</fullName>
    </submittedName>
</protein>
<dbReference type="InterPro" id="IPR011990">
    <property type="entry name" value="TPR-like_helical_dom_sf"/>
</dbReference>
<evidence type="ECO:0000313" key="5">
    <source>
        <dbReference type="Proteomes" id="UP001592581"/>
    </source>
</evidence>
<feature type="domain" description="TIR" evidence="2">
    <location>
        <begin position="352"/>
        <end position="468"/>
    </location>
</feature>
<proteinExistence type="predicted"/>
<dbReference type="PANTHER" id="PTHR46082">
    <property type="entry name" value="ATP/GTP-BINDING PROTEIN-RELATED"/>
    <property type="match status" value="1"/>
</dbReference>
<feature type="domain" description="DUF7779" evidence="3">
    <location>
        <begin position="747"/>
        <end position="836"/>
    </location>
</feature>
<comment type="caution">
    <text evidence="4">The sequence shown here is derived from an EMBL/GenBank/DDBJ whole genome shotgun (WGS) entry which is preliminary data.</text>
</comment>
<dbReference type="SUPFAM" id="SSF52540">
    <property type="entry name" value="P-loop containing nucleoside triphosphate hydrolases"/>
    <property type="match status" value="2"/>
</dbReference>
<dbReference type="NCBIfam" id="NF040586">
    <property type="entry name" value="FxSxx_TPR"/>
    <property type="match status" value="1"/>
</dbReference>
<name>A0ABV6XYI8_9ACTN</name>
<evidence type="ECO:0000259" key="2">
    <source>
        <dbReference type="Pfam" id="PF13676"/>
    </source>
</evidence>
<evidence type="ECO:0000259" key="3">
    <source>
        <dbReference type="Pfam" id="PF25000"/>
    </source>
</evidence>
<sequence>MSDQLFDGFEDTEQEVRPERDRAGRIITFYSYKGGTGRTMSLANTAWLLAANGYRVLVVDWDLEAPGLDRFFSPFLDQTALDASTGVIDLIHDYAERSEEEAFTPVEIAEAARVRPHVLSLSWPDFPHGGALDLLPAGQASSDFAVVVANTNWEDFYARRNGAQFFRALRADMARHYDYVLIDSRTGLSDIQEICTVEMPHDLVVCFTLSGQSIEGASRIATKVVERYARRDIRVLPVPMRIDDGEKGKADAGRVYARRAFANLPQGLVDAAREHYWDSVEIPYLPYYAYEEILAPFGDKPGTPTSMLSACERLVSALTDGRVTALPPMDEDVRLRYAERFARPRPAAREDVFVSYIAEDRMWAEWITWHLEQTGARVHPRELEEPVRSESERLRATASRTVAVWSPAYARAVQKRLARDVVGGELADQPVDLVTVRVGDSRPTGAHAAGVSVDLSRAEEDQAREQLLRAISPSGAESRGAVGDGPRFPGLRPAIWNVRLRNQSFTGRAAVLDRLRDQLREQQGGRSTVVLPTPQTLYGLGGVGKTQIALEYAHRFMADYDLVWWIEAEEPEQVAVSLTDLARRLELRVGENASENADLVKETLRLGTHPKARRWLLIFDNADDPANIVRYFPGGPGDVLVTSRNQSWSGQAQPLEVDIFQREESVDHLRRRVPELSTTDASLVAEAVGDLPLAVEIAAAWLETTGVPVGTYIEQLRTEAVNVLAAAEPADYPTTFGATWKVSIARLREQSPAAARLLQLWAFFAPDSISRSLVYNDQMIDSLVPYDEDLRDKYMMGKLLRALSRYGLARVDSTSSTFQVHRMVQAVVRAEMTAEDLENTVHEAHRILVGARPDEGDTDDPRNWPQFELIWPHLGPSNAEYCDEPDTRGLLIDRVRYLWKRGELDRAEDLGRRLDAAWTEKLGDDDKQTLQLRLQLGSVLRSQGRFAEGLALDEDTLARQRRVLRENHPQTLQTAGNVAADLRSLGRFREALEMDRKTYTTLVDELGEDDVITLRLANNLAVDLRFNGFYEEARILDEDTFNRRSIGQDGRNHPLTLSTKANLGEDLRALGRYQESIDLLSEFREEYPIPVPDLASLRYAKSLAVSLRRAGRQGEARRLTADTYNRFLEHYDSSLPDSLSCALNLAADHSAAGDKERARDTAQEVYRRYSELLGERHPFTLICANNVCIYLRDSGQVAESVRLGRHNQELLADVLGPDHPYTVCATLNLSNSYGDAKDQTRAEHFGRLALAGMERCYGLEHPDTGVAQVDLAITLRERQVLVEAQQLRDSAIEVLTRLLGEDHPTVANARAWRRMGRDLELVPA</sequence>
<dbReference type="NCBIfam" id="NF047398">
    <property type="entry name" value="AAA_KGGVGR"/>
    <property type="match status" value="1"/>
</dbReference>
<dbReference type="PANTHER" id="PTHR46082:SF6">
    <property type="entry name" value="AAA+ ATPASE DOMAIN-CONTAINING PROTEIN-RELATED"/>
    <property type="match status" value="1"/>
</dbReference>
<dbReference type="Pfam" id="PF25000">
    <property type="entry name" value="DUF7779"/>
    <property type="match status" value="1"/>
</dbReference>
<reference evidence="4 5" key="1">
    <citation type="submission" date="2024-06" db="EMBL/GenBank/DDBJ databases">
        <authorList>
            <person name="Lee S.D."/>
        </authorList>
    </citation>
    <scope>NUCLEOTIDE SEQUENCE [LARGE SCALE GENOMIC DNA]</scope>
    <source>
        <strain evidence="4 5">N1-10</strain>
    </source>
</reference>
<accession>A0ABV6XYI8</accession>
<dbReference type="InterPro" id="IPR053137">
    <property type="entry name" value="NLR-like"/>
</dbReference>
<organism evidence="4 5">
    <name type="scientific">Streptacidiphilus jeojiensis</name>
    <dbReference type="NCBI Taxonomy" id="3229225"/>
    <lineage>
        <taxon>Bacteria</taxon>
        <taxon>Bacillati</taxon>
        <taxon>Actinomycetota</taxon>
        <taxon>Actinomycetes</taxon>
        <taxon>Kitasatosporales</taxon>
        <taxon>Streptomycetaceae</taxon>
        <taxon>Streptacidiphilus</taxon>
    </lineage>
</organism>
<gene>
    <name evidence="4" type="primary">fxsT</name>
    <name evidence="4" type="ORF">ABUW04_33395</name>
</gene>
<dbReference type="Proteomes" id="UP001592581">
    <property type="component" value="Unassembled WGS sequence"/>
</dbReference>
<dbReference type="RefSeq" id="WP_380568195.1">
    <property type="nucleotide sequence ID" value="NZ_JBEUKS010000015.1"/>
</dbReference>
<evidence type="ECO:0000259" key="1">
    <source>
        <dbReference type="Pfam" id="PF00931"/>
    </source>
</evidence>